<keyword evidence="1" id="KW-0472">Membrane</keyword>
<dbReference type="AlphaFoldDB" id="A0A9D4VE88"/>
<keyword evidence="1" id="KW-1133">Transmembrane helix</keyword>
<evidence type="ECO:0000313" key="2">
    <source>
        <dbReference type="EMBL" id="KAI5084425.1"/>
    </source>
</evidence>
<organism evidence="2 3">
    <name type="scientific">Adiantum capillus-veneris</name>
    <name type="common">Maidenhair fern</name>
    <dbReference type="NCBI Taxonomy" id="13818"/>
    <lineage>
        <taxon>Eukaryota</taxon>
        <taxon>Viridiplantae</taxon>
        <taxon>Streptophyta</taxon>
        <taxon>Embryophyta</taxon>
        <taxon>Tracheophyta</taxon>
        <taxon>Polypodiopsida</taxon>
        <taxon>Polypodiidae</taxon>
        <taxon>Polypodiales</taxon>
        <taxon>Pteridineae</taxon>
        <taxon>Pteridaceae</taxon>
        <taxon>Vittarioideae</taxon>
        <taxon>Adiantum</taxon>
    </lineage>
</organism>
<dbReference type="Proteomes" id="UP000886520">
    <property type="component" value="Chromosome 1"/>
</dbReference>
<sequence length="214" mass="22518">MWRVCSRCCPCEKTAAQQAQAARTWQQEIFDALFCSFNAAGGGFSRSLKATVQAEVTSTAHVGLCGSVHVLNGAQDITCNDISLEIVFIMASHDGVVGGGEGSASNASPNDGESIDFSGVEKVCCTRVVLLILLLAFVALASDVLVMVVTCLGPQKRNSRAAGAWALADIIGRSRYKGLDPHYPSVGLASGCELPCVEPRAAIRKSLTQEPRAT</sequence>
<evidence type="ECO:0000313" key="3">
    <source>
        <dbReference type="Proteomes" id="UP000886520"/>
    </source>
</evidence>
<keyword evidence="1" id="KW-0812">Transmembrane</keyword>
<accession>A0A9D4VE88</accession>
<protein>
    <submittedName>
        <fullName evidence="2">Uncharacterized protein</fullName>
    </submittedName>
</protein>
<reference evidence="2" key="1">
    <citation type="submission" date="2021-01" db="EMBL/GenBank/DDBJ databases">
        <title>Adiantum capillus-veneris genome.</title>
        <authorList>
            <person name="Fang Y."/>
            <person name="Liao Q."/>
        </authorList>
    </citation>
    <scope>NUCLEOTIDE SEQUENCE</scope>
    <source>
        <strain evidence="2">H3</strain>
        <tissue evidence="2">Leaf</tissue>
    </source>
</reference>
<comment type="caution">
    <text evidence="2">The sequence shown here is derived from an EMBL/GenBank/DDBJ whole genome shotgun (WGS) entry which is preliminary data.</text>
</comment>
<proteinExistence type="predicted"/>
<name>A0A9D4VE88_ADICA</name>
<evidence type="ECO:0000256" key="1">
    <source>
        <dbReference type="SAM" id="Phobius"/>
    </source>
</evidence>
<feature type="transmembrane region" description="Helical" evidence="1">
    <location>
        <begin position="128"/>
        <end position="152"/>
    </location>
</feature>
<dbReference type="EMBL" id="JABFUD020000001">
    <property type="protein sequence ID" value="KAI5084425.1"/>
    <property type="molecule type" value="Genomic_DNA"/>
</dbReference>
<gene>
    <name evidence="2" type="ORF">GOP47_0000594</name>
</gene>
<keyword evidence="3" id="KW-1185">Reference proteome</keyword>